<evidence type="ECO:0000313" key="2">
    <source>
        <dbReference type="EMBL" id="GAW84313.1"/>
    </source>
</evidence>
<dbReference type="EMBL" id="BDQF01000229">
    <property type="protein sequence ID" value="GAW84313.1"/>
    <property type="molecule type" value="Genomic_DNA"/>
</dbReference>
<sequence>MEKDIYKLAKDFPTLGSIMKNTTLSSGNSITGNCISFRREKFQNFFPSVENICKKVEDYTEIIEKQHWDMLNKSKSSCIYLYYWLYYYNNNKNMGHIKSLFHELLKAIDTSHNNICSEIAYTTITDDEMQKLKDLHDMYTKLNNIENNTTSFDDKCSCANECAISYMKYKNPCESNSFSDFCNELKNVREKYNALSTIKSCNHLTYKILPLFQKNNITFPVVITIILILLISITLFILLKFTPYNSCFQGALSRKRNKWNNIDEDYVIFQSYKNESNASMNNRHHILYHTL</sequence>
<name>A0A1Y1JVA1_PLAGO</name>
<dbReference type="AlphaFoldDB" id="A0A1Y1JVA1"/>
<dbReference type="OrthoDB" id="381216at2759"/>
<dbReference type="InterPro" id="IPR008780">
    <property type="entry name" value="Plasmodium_Vir"/>
</dbReference>
<comment type="caution">
    <text evidence="2">The sequence shown here is derived from an EMBL/GenBank/DDBJ whole genome shotgun (WGS) entry which is preliminary data.</text>
</comment>
<reference evidence="3" key="1">
    <citation type="submission" date="2017-04" db="EMBL/GenBank/DDBJ databases">
        <title>Plasmodium gonderi genome.</title>
        <authorList>
            <person name="Arisue N."/>
            <person name="Honma H."/>
            <person name="Kawai S."/>
            <person name="Tougan T."/>
            <person name="Tanabe K."/>
            <person name="Horii T."/>
        </authorList>
    </citation>
    <scope>NUCLEOTIDE SEQUENCE [LARGE SCALE GENOMIC DNA]</scope>
    <source>
        <strain evidence="3">ATCC 30045</strain>
    </source>
</reference>
<keyword evidence="1" id="KW-1133">Transmembrane helix</keyword>
<dbReference type="GeneID" id="39745121"/>
<keyword evidence="1" id="KW-0472">Membrane</keyword>
<dbReference type="Proteomes" id="UP000195521">
    <property type="component" value="Unassembled WGS sequence"/>
</dbReference>
<evidence type="ECO:0000256" key="1">
    <source>
        <dbReference type="SAM" id="Phobius"/>
    </source>
</evidence>
<gene>
    <name evidence="2" type="ORF">PGO_002260</name>
</gene>
<keyword evidence="3" id="KW-1185">Reference proteome</keyword>
<accession>A0A1Y1JVA1</accession>
<organism evidence="2 3">
    <name type="scientific">Plasmodium gonderi</name>
    <dbReference type="NCBI Taxonomy" id="77519"/>
    <lineage>
        <taxon>Eukaryota</taxon>
        <taxon>Sar</taxon>
        <taxon>Alveolata</taxon>
        <taxon>Apicomplexa</taxon>
        <taxon>Aconoidasida</taxon>
        <taxon>Haemosporida</taxon>
        <taxon>Plasmodiidae</taxon>
        <taxon>Plasmodium</taxon>
        <taxon>Plasmodium (Plasmodium)</taxon>
    </lineage>
</organism>
<keyword evidence="1" id="KW-0812">Transmembrane</keyword>
<proteinExistence type="predicted"/>
<feature type="transmembrane region" description="Helical" evidence="1">
    <location>
        <begin position="217"/>
        <end position="239"/>
    </location>
</feature>
<dbReference type="RefSeq" id="XP_028546902.1">
    <property type="nucleotide sequence ID" value="XM_028691101.1"/>
</dbReference>
<protein>
    <submittedName>
        <fullName evidence="2">Variable surface protein</fullName>
    </submittedName>
</protein>
<evidence type="ECO:0000313" key="3">
    <source>
        <dbReference type="Proteomes" id="UP000195521"/>
    </source>
</evidence>
<dbReference type="Pfam" id="PF05795">
    <property type="entry name" value="Plasmodium_Vir"/>
    <property type="match status" value="1"/>
</dbReference>